<evidence type="ECO:0000256" key="4">
    <source>
        <dbReference type="ARBA" id="ARBA00023140"/>
    </source>
</evidence>
<dbReference type="PANTHER" id="PTHR43684">
    <property type="match status" value="1"/>
</dbReference>
<comment type="pathway">
    <text evidence="2">Lipid metabolism; fatty acid beta-oxidation.</text>
</comment>
<reference evidence="6" key="2">
    <citation type="submission" date="2021-02" db="EMBL/GenBank/DDBJ databases">
        <title>Aspergillus chevalieri M1 genome sequence.</title>
        <authorList>
            <person name="Kadooka C."/>
            <person name="Mori K."/>
            <person name="Futagami T."/>
        </authorList>
    </citation>
    <scope>NUCLEOTIDE SEQUENCE</scope>
    <source>
        <strain evidence="6">M1</strain>
    </source>
</reference>
<comment type="similarity">
    <text evidence="3">Belongs to the enoyl-CoA hydratase/isomerase family.</text>
</comment>
<gene>
    <name evidence="6" type="ORF">ACHE_70838S</name>
</gene>
<evidence type="ECO:0000313" key="6">
    <source>
        <dbReference type="EMBL" id="BCR91995.1"/>
    </source>
</evidence>
<keyword evidence="5" id="KW-0413">Isomerase</keyword>
<dbReference type="Proteomes" id="UP000637239">
    <property type="component" value="Chromosome 7"/>
</dbReference>
<reference evidence="6" key="1">
    <citation type="submission" date="2021-01" db="EMBL/GenBank/DDBJ databases">
        <authorList>
            <consortium name="Aspergillus chevalieri M1 genome sequencing consortium"/>
            <person name="Kazuki M."/>
            <person name="Futagami T."/>
        </authorList>
    </citation>
    <scope>NUCLEOTIDE SEQUENCE</scope>
    <source>
        <strain evidence="6">M1</strain>
    </source>
</reference>
<dbReference type="InterPro" id="IPR051053">
    <property type="entry name" value="ECH/Chromodomain_protein"/>
</dbReference>
<dbReference type="GO" id="GO:0006635">
    <property type="term" value="P:fatty acid beta-oxidation"/>
    <property type="evidence" value="ECO:0007669"/>
    <property type="project" value="TreeGrafter"/>
</dbReference>
<comment type="subcellular location">
    <subcellularLocation>
        <location evidence="1">Peroxisome</location>
    </subcellularLocation>
</comment>
<name>A0A7R7VWD5_ASPCH</name>
<dbReference type="EMBL" id="AP024422">
    <property type="protein sequence ID" value="BCR91995.1"/>
    <property type="molecule type" value="Genomic_DNA"/>
</dbReference>
<dbReference type="KEGG" id="ache:ACHE_70838S"/>
<dbReference type="FunFam" id="3.90.226.10:FF:000048">
    <property type="entry name" value="3,2-trans-enoyl-CoA isomerase"/>
    <property type="match status" value="1"/>
</dbReference>
<accession>A0A7R7VWD5</accession>
<protein>
    <submittedName>
        <fullName evidence="6">Uncharacterized protein</fullName>
    </submittedName>
</protein>
<dbReference type="RefSeq" id="XP_043140517.1">
    <property type="nucleotide sequence ID" value="XM_043283215.1"/>
</dbReference>
<dbReference type="Pfam" id="PF00378">
    <property type="entry name" value="ECH_1"/>
    <property type="match status" value="1"/>
</dbReference>
<dbReference type="SUPFAM" id="SSF52096">
    <property type="entry name" value="ClpP/crotonase"/>
    <property type="match status" value="1"/>
</dbReference>
<dbReference type="PANTHER" id="PTHR43684:SF1">
    <property type="entry name" value="ENOYL-COA DELTA ISOMERASE 2"/>
    <property type="match status" value="1"/>
</dbReference>
<dbReference type="InterPro" id="IPR029045">
    <property type="entry name" value="ClpP/crotonase-like_dom_sf"/>
</dbReference>
<keyword evidence="7" id="KW-1185">Reference proteome</keyword>
<evidence type="ECO:0000256" key="1">
    <source>
        <dbReference type="ARBA" id="ARBA00004275"/>
    </source>
</evidence>
<dbReference type="GO" id="GO:0004165">
    <property type="term" value="F:delta(3)-delta(2)-enoyl-CoA isomerase activity"/>
    <property type="evidence" value="ECO:0007669"/>
    <property type="project" value="UniProtKB-ARBA"/>
</dbReference>
<sequence>MSTNQTVSIEYTGKTAIITLDNPKKLNALSRDDYYRLAALLREIAQREEILVTLLLGKGRFFSAGADISSQSPDLGTMDPRHFWLPALAVNNIELADAFYSHPKILVTALNGPAIGLSAAMIAHSDLIFATPEAYLLTPFSSLGLVTEGGASIAFVQRMGISKAKEALLFSRRITAEELLRSGFVNRILDGGKDEGRFREMVRGEIEGWVGGHLLGSSVLGIKELLRAPGDREFGNQAVKEFMGGLRRFAEGIPQAEFEKIATGAKRHKL</sequence>
<dbReference type="GeneID" id="66986353"/>
<dbReference type="InterPro" id="IPR001753">
    <property type="entry name" value="Enoyl-CoA_hydra/iso"/>
</dbReference>
<dbReference type="CDD" id="cd06558">
    <property type="entry name" value="crotonase-like"/>
    <property type="match status" value="1"/>
</dbReference>
<dbReference type="Gene3D" id="3.90.226.10">
    <property type="entry name" value="2-enoyl-CoA Hydratase, Chain A, domain 1"/>
    <property type="match status" value="1"/>
</dbReference>
<evidence type="ECO:0000256" key="3">
    <source>
        <dbReference type="ARBA" id="ARBA00005254"/>
    </source>
</evidence>
<organism evidence="6 7">
    <name type="scientific">Aspergillus chevalieri</name>
    <name type="common">Eurotium chevalieri</name>
    <dbReference type="NCBI Taxonomy" id="182096"/>
    <lineage>
        <taxon>Eukaryota</taxon>
        <taxon>Fungi</taxon>
        <taxon>Dikarya</taxon>
        <taxon>Ascomycota</taxon>
        <taxon>Pezizomycotina</taxon>
        <taxon>Eurotiomycetes</taxon>
        <taxon>Eurotiomycetidae</taxon>
        <taxon>Eurotiales</taxon>
        <taxon>Aspergillaceae</taxon>
        <taxon>Aspergillus</taxon>
        <taxon>Aspergillus subgen. Aspergillus</taxon>
    </lineage>
</organism>
<evidence type="ECO:0000256" key="2">
    <source>
        <dbReference type="ARBA" id="ARBA00005005"/>
    </source>
</evidence>
<evidence type="ECO:0000256" key="5">
    <source>
        <dbReference type="ARBA" id="ARBA00023235"/>
    </source>
</evidence>
<evidence type="ECO:0000313" key="7">
    <source>
        <dbReference type="Proteomes" id="UP000637239"/>
    </source>
</evidence>
<keyword evidence="4" id="KW-0576">Peroxisome</keyword>
<dbReference type="AlphaFoldDB" id="A0A7R7VWD5"/>
<proteinExistence type="inferred from homology"/>
<dbReference type="GO" id="GO:0005782">
    <property type="term" value="C:peroxisomal matrix"/>
    <property type="evidence" value="ECO:0007669"/>
    <property type="project" value="TreeGrafter"/>
</dbReference>